<dbReference type="AlphaFoldDB" id="A0AA38M8M5"/>
<dbReference type="EMBL" id="JALNTZ010000006">
    <property type="protein sequence ID" value="KAJ3647855.1"/>
    <property type="molecule type" value="Genomic_DNA"/>
</dbReference>
<feature type="compositionally biased region" description="Polar residues" evidence="1">
    <location>
        <begin position="74"/>
        <end position="86"/>
    </location>
</feature>
<comment type="caution">
    <text evidence="2">The sequence shown here is derived from an EMBL/GenBank/DDBJ whole genome shotgun (WGS) entry which is preliminary data.</text>
</comment>
<gene>
    <name evidence="2" type="ORF">Zmor_019708</name>
</gene>
<proteinExistence type="predicted"/>
<keyword evidence="3" id="KW-1185">Reference proteome</keyword>
<evidence type="ECO:0000313" key="2">
    <source>
        <dbReference type="EMBL" id="KAJ3647855.1"/>
    </source>
</evidence>
<dbReference type="Proteomes" id="UP001168821">
    <property type="component" value="Unassembled WGS sequence"/>
</dbReference>
<sequence>MNVALKAHLLYILDSTDFPRLKFPRFPAPPHFHEVSPFYCHAVPPNAPLNSPNSVLYQLNRQFFPCSAKIRTPPSFQNQFRSSQGRKSPARIPTPRHGPARAENKYKKLSEEASKGPYLYKGSGKAINSKPF</sequence>
<evidence type="ECO:0000313" key="3">
    <source>
        <dbReference type="Proteomes" id="UP001168821"/>
    </source>
</evidence>
<evidence type="ECO:0000256" key="1">
    <source>
        <dbReference type="SAM" id="MobiDB-lite"/>
    </source>
</evidence>
<reference evidence="2" key="1">
    <citation type="journal article" date="2023" name="G3 (Bethesda)">
        <title>Whole genome assemblies of Zophobas morio and Tenebrio molitor.</title>
        <authorList>
            <person name="Kaur S."/>
            <person name="Stinson S.A."/>
            <person name="diCenzo G.C."/>
        </authorList>
    </citation>
    <scope>NUCLEOTIDE SEQUENCE</scope>
    <source>
        <strain evidence="2">QUZm001</strain>
    </source>
</reference>
<organism evidence="2 3">
    <name type="scientific">Zophobas morio</name>
    <dbReference type="NCBI Taxonomy" id="2755281"/>
    <lineage>
        <taxon>Eukaryota</taxon>
        <taxon>Metazoa</taxon>
        <taxon>Ecdysozoa</taxon>
        <taxon>Arthropoda</taxon>
        <taxon>Hexapoda</taxon>
        <taxon>Insecta</taxon>
        <taxon>Pterygota</taxon>
        <taxon>Neoptera</taxon>
        <taxon>Endopterygota</taxon>
        <taxon>Coleoptera</taxon>
        <taxon>Polyphaga</taxon>
        <taxon>Cucujiformia</taxon>
        <taxon>Tenebrionidae</taxon>
        <taxon>Zophobas</taxon>
    </lineage>
</organism>
<accession>A0AA38M8M5</accession>
<protein>
    <submittedName>
        <fullName evidence="2">Uncharacterized protein</fullName>
    </submittedName>
</protein>
<name>A0AA38M8M5_9CUCU</name>
<feature type="compositionally biased region" description="Basic and acidic residues" evidence="1">
    <location>
        <begin position="100"/>
        <end position="110"/>
    </location>
</feature>
<feature type="region of interest" description="Disordered" evidence="1">
    <location>
        <begin position="74"/>
        <end position="110"/>
    </location>
</feature>